<dbReference type="EMBL" id="RWGY01000002">
    <property type="protein sequence ID" value="TVU48821.1"/>
    <property type="molecule type" value="Genomic_DNA"/>
</dbReference>
<comment type="caution">
    <text evidence="1">The sequence shown here is derived from an EMBL/GenBank/DDBJ whole genome shotgun (WGS) entry which is preliminary data.</text>
</comment>
<proteinExistence type="predicted"/>
<sequence length="76" mass="8623">MAGKLQEEHEAQHKKKNIDQFFWNNLVATRTRCREQIDAAPVPGVAAAAHRRHLHAQVRSIHREKGAFCLHTSVSS</sequence>
<accession>A0A5J9WL51</accession>
<organism evidence="1 2">
    <name type="scientific">Eragrostis curvula</name>
    <name type="common">weeping love grass</name>
    <dbReference type="NCBI Taxonomy" id="38414"/>
    <lineage>
        <taxon>Eukaryota</taxon>
        <taxon>Viridiplantae</taxon>
        <taxon>Streptophyta</taxon>
        <taxon>Embryophyta</taxon>
        <taxon>Tracheophyta</taxon>
        <taxon>Spermatophyta</taxon>
        <taxon>Magnoliopsida</taxon>
        <taxon>Liliopsida</taxon>
        <taxon>Poales</taxon>
        <taxon>Poaceae</taxon>
        <taxon>PACMAD clade</taxon>
        <taxon>Chloridoideae</taxon>
        <taxon>Eragrostideae</taxon>
        <taxon>Eragrostidinae</taxon>
        <taxon>Eragrostis</taxon>
    </lineage>
</organism>
<dbReference type="AlphaFoldDB" id="A0A5J9WL51"/>
<dbReference type="Proteomes" id="UP000324897">
    <property type="component" value="Chromosome 6"/>
</dbReference>
<keyword evidence="2" id="KW-1185">Reference proteome</keyword>
<evidence type="ECO:0000313" key="2">
    <source>
        <dbReference type="Proteomes" id="UP000324897"/>
    </source>
</evidence>
<name>A0A5J9WL51_9POAL</name>
<protein>
    <submittedName>
        <fullName evidence="1">Uncharacterized protein</fullName>
    </submittedName>
</protein>
<feature type="non-terminal residue" evidence="1">
    <location>
        <position position="1"/>
    </location>
</feature>
<evidence type="ECO:0000313" key="1">
    <source>
        <dbReference type="EMBL" id="TVU48821.1"/>
    </source>
</evidence>
<gene>
    <name evidence="1" type="ORF">EJB05_00099</name>
</gene>
<reference evidence="1 2" key="1">
    <citation type="journal article" date="2019" name="Sci. Rep.">
        <title>A high-quality genome of Eragrostis curvula grass provides insights into Poaceae evolution and supports new strategies to enhance forage quality.</title>
        <authorList>
            <person name="Carballo J."/>
            <person name="Santos B.A.C.M."/>
            <person name="Zappacosta D."/>
            <person name="Garbus I."/>
            <person name="Selva J.P."/>
            <person name="Gallo C.A."/>
            <person name="Diaz A."/>
            <person name="Albertini E."/>
            <person name="Caccamo M."/>
            <person name="Echenique V."/>
        </authorList>
    </citation>
    <scope>NUCLEOTIDE SEQUENCE [LARGE SCALE GENOMIC DNA]</scope>
    <source>
        <strain evidence="2">cv. Victoria</strain>
        <tissue evidence="1">Leaf</tissue>
    </source>
</reference>
<dbReference type="Gramene" id="TVU48821">
    <property type="protein sequence ID" value="TVU48821"/>
    <property type="gene ID" value="EJB05_00099"/>
</dbReference>